<sequence>MELSPKIWTVLLCSIGRHQPNRGKRFYEAGVEYCPCRHCGRRLRHMGHRDWRP</sequence>
<comment type="caution">
    <text evidence="1">The sequence shown here is derived from an EMBL/GenBank/DDBJ whole genome shotgun (WGS) entry which is preliminary data.</text>
</comment>
<name>A0ABU1MJ74_9SPHN</name>
<proteinExistence type="predicted"/>
<evidence type="ECO:0000313" key="1">
    <source>
        <dbReference type="EMBL" id="MDR6509992.1"/>
    </source>
</evidence>
<protein>
    <submittedName>
        <fullName evidence="1">Uncharacterized protein</fullName>
    </submittedName>
</protein>
<gene>
    <name evidence="1" type="ORF">J2792_000832</name>
</gene>
<organism evidence="1 2">
    <name type="scientific">Novosphingobium capsulatum</name>
    <dbReference type="NCBI Taxonomy" id="13688"/>
    <lineage>
        <taxon>Bacteria</taxon>
        <taxon>Pseudomonadati</taxon>
        <taxon>Pseudomonadota</taxon>
        <taxon>Alphaproteobacteria</taxon>
        <taxon>Sphingomonadales</taxon>
        <taxon>Sphingomonadaceae</taxon>
        <taxon>Novosphingobium</taxon>
    </lineage>
</organism>
<reference evidence="1 2" key="1">
    <citation type="submission" date="2023-07" db="EMBL/GenBank/DDBJ databases">
        <title>Sorghum-associated microbial communities from plants grown in Nebraska, USA.</title>
        <authorList>
            <person name="Schachtman D."/>
        </authorList>
    </citation>
    <scope>NUCLEOTIDE SEQUENCE [LARGE SCALE GENOMIC DNA]</scope>
    <source>
        <strain evidence="1 2">DS1027</strain>
    </source>
</reference>
<keyword evidence="2" id="KW-1185">Reference proteome</keyword>
<accession>A0ABU1MJ74</accession>
<evidence type="ECO:0000313" key="2">
    <source>
        <dbReference type="Proteomes" id="UP001184150"/>
    </source>
</evidence>
<dbReference type="Proteomes" id="UP001184150">
    <property type="component" value="Unassembled WGS sequence"/>
</dbReference>
<dbReference type="EMBL" id="JAVDRD010000001">
    <property type="protein sequence ID" value="MDR6509992.1"/>
    <property type="molecule type" value="Genomic_DNA"/>
</dbReference>